<evidence type="ECO:0000313" key="1">
    <source>
        <dbReference type="EMBL" id="OFJ48116.1"/>
    </source>
</evidence>
<protein>
    <submittedName>
        <fullName evidence="1">Uncharacterized protein</fullName>
    </submittedName>
</protein>
<sequence>MSEVATKKDPLISARTKFAVNCDETIKLIKSAAETAKFFRKLPDGYLINFRNGNRSMELNGAAYFKVDSAIAAINLIEAAKAAAEHGELDQALKASARERKAKAEATPAT</sequence>
<proteinExistence type="predicted"/>
<reference evidence="1 2" key="1">
    <citation type="submission" date="2016-10" db="EMBL/GenBank/DDBJ databases">
        <title>Updated version of Genome Assembly of Janthinobacterium lividum ERGS5:01.</title>
        <authorList>
            <person name="Kumar R."/>
            <person name="Acharya V."/>
            <person name="Singh D."/>
        </authorList>
    </citation>
    <scope>NUCLEOTIDE SEQUENCE [LARGE SCALE GENOMIC DNA]</scope>
    <source>
        <strain evidence="1 2">ERGS5:01</strain>
    </source>
</reference>
<gene>
    <name evidence="1" type="ORF">BA896_003105</name>
</gene>
<organism evidence="1 2">
    <name type="scientific">Janthinobacterium lividum</name>
    <dbReference type="NCBI Taxonomy" id="29581"/>
    <lineage>
        <taxon>Bacteria</taxon>
        <taxon>Pseudomonadati</taxon>
        <taxon>Pseudomonadota</taxon>
        <taxon>Betaproteobacteria</taxon>
        <taxon>Burkholderiales</taxon>
        <taxon>Oxalobacteraceae</taxon>
        <taxon>Janthinobacterium</taxon>
    </lineage>
</organism>
<dbReference type="EMBL" id="MAQB02000001">
    <property type="protein sequence ID" value="OFJ48116.1"/>
    <property type="molecule type" value="Genomic_DNA"/>
</dbReference>
<dbReference type="Proteomes" id="UP000092634">
    <property type="component" value="Unassembled WGS sequence"/>
</dbReference>
<comment type="caution">
    <text evidence="1">The sequence shown here is derived from an EMBL/GenBank/DDBJ whole genome shotgun (WGS) entry which is preliminary data.</text>
</comment>
<dbReference type="AlphaFoldDB" id="A0A1E8PP90"/>
<accession>A0A1E8PP90</accession>
<name>A0A1E8PP90_9BURK</name>
<evidence type="ECO:0000313" key="2">
    <source>
        <dbReference type="Proteomes" id="UP000092634"/>
    </source>
</evidence>